<keyword evidence="2" id="KW-1185">Reference proteome</keyword>
<dbReference type="InterPro" id="IPR032675">
    <property type="entry name" value="LRR_dom_sf"/>
</dbReference>
<gene>
    <name evidence="1" type="ORF">Salat_0905800</name>
</gene>
<dbReference type="Gene3D" id="3.80.10.10">
    <property type="entry name" value="Ribonuclease Inhibitor"/>
    <property type="match status" value="2"/>
</dbReference>
<dbReference type="PANTHER" id="PTHR48065:SF11">
    <property type="entry name" value="OS11G0213300 PROTEIN"/>
    <property type="match status" value="1"/>
</dbReference>
<evidence type="ECO:0000313" key="1">
    <source>
        <dbReference type="EMBL" id="KAK4431437.1"/>
    </source>
</evidence>
<organism evidence="1 2">
    <name type="scientific">Sesamum alatum</name>
    <dbReference type="NCBI Taxonomy" id="300844"/>
    <lineage>
        <taxon>Eukaryota</taxon>
        <taxon>Viridiplantae</taxon>
        <taxon>Streptophyta</taxon>
        <taxon>Embryophyta</taxon>
        <taxon>Tracheophyta</taxon>
        <taxon>Spermatophyta</taxon>
        <taxon>Magnoliopsida</taxon>
        <taxon>eudicotyledons</taxon>
        <taxon>Gunneridae</taxon>
        <taxon>Pentapetalae</taxon>
        <taxon>asterids</taxon>
        <taxon>lamiids</taxon>
        <taxon>Lamiales</taxon>
        <taxon>Pedaliaceae</taxon>
        <taxon>Sesamum</taxon>
    </lineage>
</organism>
<accession>A0AAE1YJZ6</accession>
<reference evidence="1" key="1">
    <citation type="submission" date="2020-06" db="EMBL/GenBank/DDBJ databases">
        <authorList>
            <person name="Li T."/>
            <person name="Hu X."/>
            <person name="Zhang T."/>
            <person name="Song X."/>
            <person name="Zhang H."/>
            <person name="Dai N."/>
            <person name="Sheng W."/>
            <person name="Hou X."/>
            <person name="Wei L."/>
        </authorList>
    </citation>
    <scope>NUCLEOTIDE SEQUENCE</scope>
    <source>
        <strain evidence="1">3651</strain>
        <tissue evidence="1">Leaf</tissue>
    </source>
</reference>
<dbReference type="FunFam" id="3.80.10.10:FF:000221">
    <property type="entry name" value="Leucine-rich repeat receptor-like protein kinase PXL1"/>
    <property type="match status" value="1"/>
</dbReference>
<dbReference type="AlphaFoldDB" id="A0AAE1YJZ6"/>
<dbReference type="EMBL" id="JACGWO010000003">
    <property type="protein sequence ID" value="KAK4431437.1"/>
    <property type="molecule type" value="Genomic_DNA"/>
</dbReference>
<dbReference type="Proteomes" id="UP001293254">
    <property type="component" value="Unassembled WGS sequence"/>
</dbReference>
<protein>
    <submittedName>
        <fullName evidence="1">Uncharacterized protein</fullName>
    </submittedName>
</protein>
<proteinExistence type="predicted"/>
<reference evidence="1" key="2">
    <citation type="journal article" date="2024" name="Plant">
        <title>Genomic evolution and insights into agronomic trait innovations of Sesamum species.</title>
        <authorList>
            <person name="Miao H."/>
            <person name="Wang L."/>
            <person name="Qu L."/>
            <person name="Liu H."/>
            <person name="Sun Y."/>
            <person name="Le M."/>
            <person name="Wang Q."/>
            <person name="Wei S."/>
            <person name="Zheng Y."/>
            <person name="Lin W."/>
            <person name="Duan Y."/>
            <person name="Cao H."/>
            <person name="Xiong S."/>
            <person name="Wang X."/>
            <person name="Wei L."/>
            <person name="Li C."/>
            <person name="Ma Q."/>
            <person name="Ju M."/>
            <person name="Zhao R."/>
            <person name="Li G."/>
            <person name="Mu C."/>
            <person name="Tian Q."/>
            <person name="Mei H."/>
            <person name="Zhang T."/>
            <person name="Gao T."/>
            <person name="Zhang H."/>
        </authorList>
    </citation>
    <scope>NUCLEOTIDE SEQUENCE</scope>
    <source>
        <strain evidence="1">3651</strain>
    </source>
</reference>
<name>A0AAE1YJZ6_9LAMI</name>
<dbReference type="SUPFAM" id="SSF52047">
    <property type="entry name" value="RNI-like"/>
    <property type="match status" value="1"/>
</dbReference>
<sequence length="320" mass="35752">MTTLIRWFSNFSSTILRSIRLRGNNMAGPIFNVFENMISLEYLDLTRTDIQGGILKYFGNLSSLTSLYMSGNNLASDLSEMMMNISAGPVAKKLENLILGRNYFSGLLPNMSRFSSLYVLDLSVILCLSDSFRPYSNLKAVTLDISRNKISGSIEFLCYVKEWMLIDLSDNLFSGRIPDCFANFKLLRYLNLANNQFSGEIPYSFGLLSGLTLLHLRNNSFSGGLPTSMRNCTSLEMIDVGDNRLTGKIPDWIGDSFPELIVLIIRSNVFYGSMSSSICHLAKLQILDISSNKIDGVMPECLQNFIGMTTDLNPNPFSNS</sequence>
<dbReference type="Pfam" id="PF00560">
    <property type="entry name" value="LRR_1"/>
    <property type="match status" value="6"/>
</dbReference>
<dbReference type="InterPro" id="IPR001611">
    <property type="entry name" value="Leu-rich_rpt"/>
</dbReference>
<evidence type="ECO:0000313" key="2">
    <source>
        <dbReference type="Proteomes" id="UP001293254"/>
    </source>
</evidence>
<comment type="caution">
    <text evidence="1">The sequence shown here is derived from an EMBL/GenBank/DDBJ whole genome shotgun (WGS) entry which is preliminary data.</text>
</comment>
<dbReference type="PANTHER" id="PTHR48065">
    <property type="entry name" value="OS10G0469600 PROTEIN"/>
    <property type="match status" value="1"/>
</dbReference>